<dbReference type="OrthoDB" id="5969272at2759"/>
<dbReference type="AlphaFoldDB" id="A0A0R3TBM4"/>
<evidence type="ECO:0000313" key="5">
    <source>
        <dbReference type="WBParaSite" id="HNAJ_0000446301-mRNA-1"/>
    </source>
</evidence>
<dbReference type="InterPro" id="IPR036179">
    <property type="entry name" value="Ig-like_dom_sf"/>
</dbReference>
<proteinExistence type="predicted"/>
<dbReference type="SUPFAM" id="SSF48726">
    <property type="entry name" value="Immunoglobulin"/>
    <property type="match status" value="1"/>
</dbReference>
<feature type="domain" description="Ig-like" evidence="2">
    <location>
        <begin position="27"/>
        <end position="115"/>
    </location>
</feature>
<reference evidence="3 4" key="2">
    <citation type="submission" date="2018-11" db="EMBL/GenBank/DDBJ databases">
        <authorList>
            <consortium name="Pathogen Informatics"/>
        </authorList>
    </citation>
    <scope>NUCLEOTIDE SEQUENCE [LARGE SCALE GENOMIC DNA]</scope>
</reference>
<keyword evidence="4" id="KW-1185">Reference proteome</keyword>
<dbReference type="Pfam" id="PF07679">
    <property type="entry name" value="I-set"/>
    <property type="match status" value="1"/>
</dbReference>
<name>A0A0R3TBM4_RODNA</name>
<protein>
    <submittedName>
        <fullName evidence="5">Ig-like domain-containing protein</fullName>
    </submittedName>
</protein>
<dbReference type="InterPro" id="IPR013783">
    <property type="entry name" value="Ig-like_fold"/>
</dbReference>
<evidence type="ECO:0000259" key="2">
    <source>
        <dbReference type="PROSITE" id="PS50835"/>
    </source>
</evidence>
<dbReference type="PANTHER" id="PTHR47633">
    <property type="entry name" value="IMMUNOGLOBULIN"/>
    <property type="match status" value="1"/>
</dbReference>
<evidence type="ECO:0000256" key="1">
    <source>
        <dbReference type="ARBA" id="ARBA00023319"/>
    </source>
</evidence>
<dbReference type="Gene3D" id="2.60.40.10">
    <property type="entry name" value="Immunoglobulins"/>
    <property type="match status" value="1"/>
</dbReference>
<dbReference type="Proteomes" id="UP000278807">
    <property type="component" value="Unassembled WGS sequence"/>
</dbReference>
<dbReference type="PANTHER" id="PTHR47633:SF15">
    <property type="entry name" value="IG-LIKE DOMAIN-CONTAINING PROTEIN"/>
    <property type="match status" value="1"/>
</dbReference>
<organism evidence="5">
    <name type="scientific">Rodentolepis nana</name>
    <name type="common">Dwarf tapeworm</name>
    <name type="synonym">Hymenolepis nana</name>
    <dbReference type="NCBI Taxonomy" id="102285"/>
    <lineage>
        <taxon>Eukaryota</taxon>
        <taxon>Metazoa</taxon>
        <taxon>Spiralia</taxon>
        <taxon>Lophotrochozoa</taxon>
        <taxon>Platyhelminthes</taxon>
        <taxon>Cestoda</taxon>
        <taxon>Eucestoda</taxon>
        <taxon>Cyclophyllidea</taxon>
        <taxon>Hymenolepididae</taxon>
        <taxon>Rodentolepis</taxon>
    </lineage>
</organism>
<accession>A0A0R3TBM4</accession>
<evidence type="ECO:0000313" key="4">
    <source>
        <dbReference type="Proteomes" id="UP000278807"/>
    </source>
</evidence>
<reference evidence="5" key="1">
    <citation type="submission" date="2017-02" db="UniProtKB">
        <authorList>
            <consortium name="WormBaseParasite"/>
        </authorList>
    </citation>
    <scope>IDENTIFICATION</scope>
</reference>
<evidence type="ECO:0000313" key="3">
    <source>
        <dbReference type="EMBL" id="VDO00321.1"/>
    </source>
</evidence>
<dbReference type="FunFam" id="2.60.40.10:FF:000107">
    <property type="entry name" value="Myosin, light chain kinase a"/>
    <property type="match status" value="1"/>
</dbReference>
<keyword evidence="1" id="KW-0393">Immunoglobulin domain</keyword>
<dbReference type="EMBL" id="UZAE01003156">
    <property type="protein sequence ID" value="VDO00321.1"/>
    <property type="molecule type" value="Genomic_DNA"/>
</dbReference>
<dbReference type="InterPro" id="IPR013098">
    <property type="entry name" value="Ig_I-set"/>
</dbReference>
<dbReference type="PROSITE" id="PS50835">
    <property type="entry name" value="IG_LIKE"/>
    <property type="match status" value="1"/>
</dbReference>
<dbReference type="InterPro" id="IPR007110">
    <property type="entry name" value="Ig-like_dom"/>
</dbReference>
<dbReference type="STRING" id="102285.A0A0R3TBM4"/>
<gene>
    <name evidence="3" type="ORF">HNAJ_LOCUS4461</name>
</gene>
<sequence length="117" mass="12666">MSAAISPNPAKSATAFAFENMSAGELPRLLSALEGGNTIQEGEPVHLDVRVTSDSDIQITWMKDGNPILPGSRMHDAYDRGYACLDIEYTFPEDTGTYSVVITNRSGSVQSNTVQIR</sequence>
<dbReference type="WBParaSite" id="HNAJ_0000446301-mRNA-1">
    <property type="protein sequence ID" value="HNAJ_0000446301-mRNA-1"/>
    <property type="gene ID" value="HNAJ_0000446301"/>
</dbReference>